<keyword evidence="7 11" id="KW-0328">Glycosyltransferase</keyword>
<evidence type="ECO:0000313" key="13">
    <source>
        <dbReference type="Proteomes" id="UP001597128"/>
    </source>
</evidence>
<comment type="function">
    <text evidence="1 11">Condensation of UDP-2,3-diacylglucosamine and 2,3-diacylglucosamine-1-phosphate to form lipid A disaccharide, a precursor of lipid A, a phosphorylated glycolipid that anchors the lipopolysaccharide to the outer membrane of the cell.</text>
</comment>
<evidence type="ECO:0000256" key="10">
    <source>
        <dbReference type="ARBA" id="ARBA00048975"/>
    </source>
</evidence>
<keyword evidence="5 11" id="KW-0444">Lipid biosynthesis</keyword>
<gene>
    <name evidence="11 12" type="primary">lpxB</name>
    <name evidence="12" type="ORF">ACFQ1Z_05625</name>
</gene>
<dbReference type="InterPro" id="IPR003835">
    <property type="entry name" value="Glyco_trans_19"/>
</dbReference>
<reference evidence="13" key="1">
    <citation type="journal article" date="2019" name="Int. J. Syst. Evol. Microbiol.">
        <title>The Global Catalogue of Microorganisms (GCM) 10K type strain sequencing project: providing services to taxonomists for standard genome sequencing and annotation.</title>
        <authorList>
            <consortium name="The Broad Institute Genomics Platform"/>
            <consortium name="The Broad Institute Genome Sequencing Center for Infectious Disease"/>
            <person name="Wu L."/>
            <person name="Ma J."/>
        </authorList>
    </citation>
    <scope>NUCLEOTIDE SEQUENCE [LARGE SCALE GENOMIC DNA]</scope>
    <source>
        <strain evidence="13">CCUG 58412</strain>
    </source>
</reference>
<dbReference type="HAMAP" id="MF_00392">
    <property type="entry name" value="LpxB"/>
    <property type="match status" value="1"/>
</dbReference>
<evidence type="ECO:0000256" key="7">
    <source>
        <dbReference type="ARBA" id="ARBA00022676"/>
    </source>
</evidence>
<dbReference type="EMBL" id="JBHTKB010000001">
    <property type="protein sequence ID" value="MFD0913020.1"/>
    <property type="molecule type" value="Genomic_DNA"/>
</dbReference>
<evidence type="ECO:0000256" key="2">
    <source>
        <dbReference type="ARBA" id="ARBA00007868"/>
    </source>
</evidence>
<sequence>MAKIAMVAGEASGDLLGYHLIQELKSLQPDIEIFGIAGPKMMSLGAKSLYPIERLSVRGYLEVLRHLWGLLKLRKELLKQILKQKPDVFIGIDAPDFNFWLEKKLKAKGIATIHYVSPSIWAWRKNRIHAIKRAVSHILALFPFEPALYQQVGVPVTYIGHPLADALPMEPNVAQMREKLKMKKNSVVIALLPGSRQSEVIFHAELMLESAISFERLMRENGNTVQFLVPLVTRETRDIFQNAWHQLLTQKPDVHIDMQIMFGHAHEAMIAADAIVVASGTATLEAALLKKPMVITYKMSNMSWQLLKRMRLQPYVGLPNILAGEFIVPELLQKDANPEQIAQTLYNLLADKTGLSELREKYRTIHTQLKQNSAQKAAAVIQQFLPAA</sequence>
<comment type="pathway">
    <text evidence="11">Bacterial outer membrane biogenesis; LPS lipid A biosynthesis.</text>
</comment>
<dbReference type="PANTHER" id="PTHR30372">
    <property type="entry name" value="LIPID-A-DISACCHARIDE SYNTHASE"/>
    <property type="match status" value="1"/>
</dbReference>
<keyword evidence="9 11" id="KW-0443">Lipid metabolism</keyword>
<dbReference type="EC" id="2.4.1.182" evidence="3 11"/>
<evidence type="ECO:0000313" key="12">
    <source>
        <dbReference type="EMBL" id="MFD0913020.1"/>
    </source>
</evidence>
<dbReference type="Pfam" id="PF02684">
    <property type="entry name" value="LpxB"/>
    <property type="match status" value="1"/>
</dbReference>
<organism evidence="12 13">
    <name type="scientific">Methylophilus luteus</name>
    <dbReference type="NCBI Taxonomy" id="640108"/>
    <lineage>
        <taxon>Bacteria</taxon>
        <taxon>Pseudomonadati</taxon>
        <taxon>Pseudomonadota</taxon>
        <taxon>Betaproteobacteria</taxon>
        <taxon>Nitrosomonadales</taxon>
        <taxon>Methylophilaceae</taxon>
        <taxon>Methylophilus</taxon>
    </lineage>
</organism>
<dbReference type="NCBIfam" id="TIGR00215">
    <property type="entry name" value="lpxB"/>
    <property type="match status" value="1"/>
</dbReference>
<evidence type="ECO:0000256" key="11">
    <source>
        <dbReference type="HAMAP-Rule" id="MF_00392"/>
    </source>
</evidence>
<dbReference type="SUPFAM" id="SSF53756">
    <property type="entry name" value="UDP-Glycosyltransferase/glycogen phosphorylase"/>
    <property type="match status" value="1"/>
</dbReference>
<keyword evidence="6 11" id="KW-0441">Lipid A biosynthesis</keyword>
<protein>
    <recommendedName>
        <fullName evidence="4 11">Lipid-A-disaccharide synthase</fullName>
        <ecNumber evidence="3 11">2.4.1.182</ecNumber>
    </recommendedName>
</protein>
<evidence type="ECO:0000256" key="3">
    <source>
        <dbReference type="ARBA" id="ARBA00012687"/>
    </source>
</evidence>
<proteinExistence type="inferred from homology"/>
<keyword evidence="13" id="KW-1185">Reference proteome</keyword>
<evidence type="ECO:0000256" key="1">
    <source>
        <dbReference type="ARBA" id="ARBA00002056"/>
    </source>
</evidence>
<evidence type="ECO:0000256" key="6">
    <source>
        <dbReference type="ARBA" id="ARBA00022556"/>
    </source>
</evidence>
<dbReference type="RefSeq" id="WP_379056262.1">
    <property type="nucleotide sequence ID" value="NZ_JBHTKB010000001.1"/>
</dbReference>
<evidence type="ECO:0000256" key="4">
    <source>
        <dbReference type="ARBA" id="ARBA00020902"/>
    </source>
</evidence>
<dbReference type="Proteomes" id="UP001597128">
    <property type="component" value="Unassembled WGS sequence"/>
</dbReference>
<evidence type="ECO:0000256" key="5">
    <source>
        <dbReference type="ARBA" id="ARBA00022516"/>
    </source>
</evidence>
<comment type="caution">
    <text evidence="12">The sequence shown here is derived from an EMBL/GenBank/DDBJ whole genome shotgun (WGS) entry which is preliminary data.</text>
</comment>
<comment type="catalytic activity">
    <reaction evidence="10 11">
        <text>a lipid X + a UDP-2-N,3-O-bis[(3R)-3-hydroxyacyl]-alpha-D-glucosamine = a lipid A disaccharide + UDP + H(+)</text>
        <dbReference type="Rhea" id="RHEA:67828"/>
        <dbReference type="ChEBI" id="CHEBI:15378"/>
        <dbReference type="ChEBI" id="CHEBI:58223"/>
        <dbReference type="ChEBI" id="CHEBI:137748"/>
        <dbReference type="ChEBI" id="CHEBI:176338"/>
        <dbReference type="ChEBI" id="CHEBI:176343"/>
        <dbReference type="EC" id="2.4.1.182"/>
    </reaction>
</comment>
<name>A0ABW3F6R8_9PROT</name>
<accession>A0ABW3F6R8</accession>
<evidence type="ECO:0000256" key="9">
    <source>
        <dbReference type="ARBA" id="ARBA00023098"/>
    </source>
</evidence>
<dbReference type="GO" id="GO:0008915">
    <property type="term" value="F:lipid-A-disaccharide synthase activity"/>
    <property type="evidence" value="ECO:0007669"/>
    <property type="project" value="UniProtKB-EC"/>
</dbReference>
<keyword evidence="8 11" id="KW-0808">Transferase</keyword>
<comment type="similarity">
    <text evidence="2 11">Belongs to the LpxB family.</text>
</comment>
<dbReference type="PANTHER" id="PTHR30372:SF4">
    <property type="entry name" value="LIPID-A-DISACCHARIDE SYNTHASE, MITOCHONDRIAL-RELATED"/>
    <property type="match status" value="1"/>
</dbReference>
<evidence type="ECO:0000256" key="8">
    <source>
        <dbReference type="ARBA" id="ARBA00022679"/>
    </source>
</evidence>